<gene>
    <name evidence="3" type="primary">Sytl3</name>
    <name evidence="3" type="ORF">GTO93_0010649</name>
</gene>
<dbReference type="Proteomes" id="UP001166093">
    <property type="component" value="Unassembled WGS sequence"/>
</dbReference>
<evidence type="ECO:0000313" key="4">
    <source>
        <dbReference type="Proteomes" id="UP001166093"/>
    </source>
</evidence>
<evidence type="ECO:0000259" key="1">
    <source>
        <dbReference type="PROSITE" id="PS50004"/>
    </source>
</evidence>
<dbReference type="InterPro" id="IPR010911">
    <property type="entry name" value="Rab_BD"/>
</dbReference>
<dbReference type="InterPro" id="IPR000008">
    <property type="entry name" value="C2_dom"/>
</dbReference>
<dbReference type="Pfam" id="PF02318">
    <property type="entry name" value="FYVE_2"/>
    <property type="match status" value="1"/>
</dbReference>
<dbReference type="Gene3D" id="3.30.40.10">
    <property type="entry name" value="Zinc/RING finger domain, C3HC4 (zinc finger)"/>
    <property type="match status" value="1"/>
</dbReference>
<dbReference type="Gene3D" id="2.60.40.150">
    <property type="entry name" value="C2 domain"/>
    <property type="match status" value="2"/>
</dbReference>
<feature type="domain" description="C2" evidence="1">
    <location>
        <begin position="418"/>
        <end position="541"/>
    </location>
</feature>
<sequence>MAEKIDLHFLKELEREKVLEVLYRDKALRAAEEERIRKLKSELREIHWKDAKSFSQQYADKTCARCQKSLGKILNSGAVCKGCSHRICTKCRIIISAREWKCTVCYAYGEVKIKSGDWFFEERANKFPSCEGRNLLCFTNEQYLFSLTGNQESVGETLLKSYQRLSLVETKTSSHSSSLGRGLETPGLNHKESIKEKYFKNPHSSHVSTVKVGKLKMLHYKSTPTVYQSHFSAVNIANKMGQRKKCRKWMKIQLLSTHTTPYTLSATCPVQLKPGFIREEHTSPACQWPSKVSICPLKSVTTPNCSQAKTLVRTTSMQMSFPETVSAELLCNIAIVPPTPPPFFENVSVSNAGLTKAPCPPIMFKKATANEDEDRVDVGRLAEANPTKTLYTGAVERDSTCSVSSACTEDGNFEKARVTGEIEFCIVYNYKRSCLEICIKACKNLAYGDEKKRKCNPYIKTYLLPDKSPQSKLKTTVKKNTTDPTFSETLRYNIDRSQLETRSLQVSVWHSETLKRKVFLGEVIIPLDSWKFEEDSRQQLFLCCIQPDQYEDCVLVQYNGELCIKVKFVLPSLSSKIQTQHLSMEDLQNKMTVIGQLNVMIIGAKNLPSLRPDGTLNSFVKVCLILPDKRQLKLKTPVLKKKACPQWNHQLVFSDVLLGELWDSCLDITVWDHAAFGLTDRFLGGVRLERGKTTQVAVE</sequence>
<dbReference type="InterPro" id="IPR013083">
    <property type="entry name" value="Znf_RING/FYVE/PHD"/>
</dbReference>
<dbReference type="Pfam" id="PF00168">
    <property type="entry name" value="C2"/>
    <property type="match status" value="2"/>
</dbReference>
<dbReference type="InterPro" id="IPR011011">
    <property type="entry name" value="Znf_FYVE_PHD"/>
</dbReference>
<evidence type="ECO:0000313" key="3">
    <source>
        <dbReference type="EMBL" id="MBN3279548.1"/>
    </source>
</evidence>
<dbReference type="CDD" id="cd08521">
    <property type="entry name" value="C2A_SLP"/>
    <property type="match status" value="1"/>
</dbReference>
<reference evidence="3" key="1">
    <citation type="journal article" date="2021" name="Cell">
        <title>Tracing the genetic footprints of vertebrate landing in non-teleost ray-finned fishes.</title>
        <authorList>
            <person name="Bi X."/>
            <person name="Wang K."/>
            <person name="Yang L."/>
            <person name="Pan H."/>
            <person name="Jiang H."/>
            <person name="Wei Q."/>
            <person name="Fang M."/>
            <person name="Yu H."/>
            <person name="Zhu C."/>
            <person name="Cai Y."/>
            <person name="He Y."/>
            <person name="Gan X."/>
            <person name="Zeng H."/>
            <person name="Yu D."/>
            <person name="Zhu Y."/>
            <person name="Jiang H."/>
            <person name="Qiu Q."/>
            <person name="Yang H."/>
            <person name="Zhang Y.E."/>
            <person name="Wang W."/>
            <person name="Zhu M."/>
            <person name="He S."/>
            <person name="Zhang G."/>
        </authorList>
    </citation>
    <scope>NUCLEOTIDE SEQUENCE</scope>
    <source>
        <strain evidence="3">Pddl_001</strain>
    </source>
</reference>
<dbReference type="PANTHER" id="PTHR45716:SF1">
    <property type="entry name" value="SYNAPTOTAGMIN-LIKE PROTEIN 3"/>
    <property type="match status" value="1"/>
</dbReference>
<keyword evidence="4" id="KW-1185">Reference proteome</keyword>
<dbReference type="InterPro" id="IPR035892">
    <property type="entry name" value="C2_domain_sf"/>
</dbReference>
<dbReference type="SUPFAM" id="SSF57903">
    <property type="entry name" value="FYVE/PHD zinc finger"/>
    <property type="match status" value="1"/>
</dbReference>
<dbReference type="PROSITE" id="PS50916">
    <property type="entry name" value="RABBD"/>
    <property type="match status" value="1"/>
</dbReference>
<dbReference type="PROSITE" id="PS50004">
    <property type="entry name" value="C2"/>
    <property type="match status" value="2"/>
</dbReference>
<accession>A0ABS2XYU3</accession>
<feature type="domain" description="RabBD" evidence="2">
    <location>
        <begin position="4"/>
        <end position="122"/>
    </location>
</feature>
<evidence type="ECO:0000259" key="2">
    <source>
        <dbReference type="PROSITE" id="PS50916"/>
    </source>
</evidence>
<name>A0ABS2XYU3_POLSP</name>
<organism evidence="3 4">
    <name type="scientific">Polyodon spathula</name>
    <name type="common">North American paddlefish</name>
    <name type="synonym">Squalus spathula</name>
    <dbReference type="NCBI Taxonomy" id="7913"/>
    <lineage>
        <taxon>Eukaryota</taxon>
        <taxon>Metazoa</taxon>
        <taxon>Chordata</taxon>
        <taxon>Craniata</taxon>
        <taxon>Vertebrata</taxon>
        <taxon>Euteleostomi</taxon>
        <taxon>Actinopterygii</taxon>
        <taxon>Chondrostei</taxon>
        <taxon>Acipenseriformes</taxon>
        <taxon>Polyodontidae</taxon>
        <taxon>Polyodon</taxon>
    </lineage>
</organism>
<dbReference type="SUPFAM" id="SSF49562">
    <property type="entry name" value="C2 domain (Calcium/lipid-binding domain, CaLB)"/>
    <property type="match status" value="2"/>
</dbReference>
<dbReference type="PANTHER" id="PTHR45716">
    <property type="entry name" value="BITESIZE, ISOFORM I"/>
    <property type="match status" value="1"/>
</dbReference>
<comment type="caution">
    <text evidence="3">The sequence shown here is derived from an EMBL/GenBank/DDBJ whole genome shotgun (WGS) entry which is preliminary data.</text>
</comment>
<feature type="non-terminal residue" evidence="3">
    <location>
        <position position="699"/>
    </location>
</feature>
<dbReference type="InterPro" id="IPR041282">
    <property type="entry name" value="FYVE_2"/>
</dbReference>
<feature type="non-terminal residue" evidence="3">
    <location>
        <position position="1"/>
    </location>
</feature>
<dbReference type="EMBL" id="JAAWVQ010090592">
    <property type="protein sequence ID" value="MBN3279548.1"/>
    <property type="molecule type" value="Genomic_DNA"/>
</dbReference>
<dbReference type="SMART" id="SM00239">
    <property type="entry name" value="C2"/>
    <property type="match status" value="2"/>
</dbReference>
<protein>
    <submittedName>
        <fullName evidence="3">SYTL3 protein</fullName>
    </submittedName>
</protein>
<proteinExistence type="predicted"/>
<feature type="domain" description="C2" evidence="1">
    <location>
        <begin position="578"/>
        <end position="699"/>
    </location>
</feature>